<evidence type="ECO:0000256" key="7">
    <source>
        <dbReference type="SAM" id="MobiDB-lite"/>
    </source>
</evidence>
<evidence type="ECO:0000313" key="10">
    <source>
        <dbReference type="EMBL" id="GIZ44033.1"/>
    </source>
</evidence>
<dbReference type="AlphaFoldDB" id="A0A9P3CJS5"/>
<dbReference type="EMBL" id="BOLY01000004">
    <property type="protein sequence ID" value="GIZ44033.1"/>
    <property type="molecule type" value="Genomic_DNA"/>
</dbReference>
<dbReference type="InterPro" id="IPR020846">
    <property type="entry name" value="MFS_dom"/>
</dbReference>
<feature type="compositionally biased region" description="Basic and acidic residues" evidence="7">
    <location>
        <begin position="1"/>
        <end position="12"/>
    </location>
</feature>
<dbReference type="GO" id="GO:0022857">
    <property type="term" value="F:transmembrane transporter activity"/>
    <property type="evidence" value="ECO:0007669"/>
    <property type="project" value="InterPro"/>
</dbReference>
<evidence type="ECO:0000256" key="2">
    <source>
        <dbReference type="ARBA" id="ARBA00022448"/>
    </source>
</evidence>
<protein>
    <recommendedName>
        <fullName evidence="9">Major facilitator superfamily (MFS) profile domain-containing protein</fullName>
    </recommendedName>
</protein>
<dbReference type="PROSITE" id="PS50850">
    <property type="entry name" value="MFS"/>
    <property type="match status" value="1"/>
</dbReference>
<evidence type="ECO:0000256" key="5">
    <source>
        <dbReference type="ARBA" id="ARBA00023136"/>
    </source>
</evidence>
<dbReference type="SUPFAM" id="SSF103473">
    <property type="entry name" value="MFS general substrate transporter"/>
    <property type="match status" value="1"/>
</dbReference>
<feature type="region of interest" description="Disordered" evidence="7">
    <location>
        <begin position="1"/>
        <end position="29"/>
    </location>
</feature>
<dbReference type="FunFam" id="1.20.1250.20:FF:000064">
    <property type="entry name" value="MFS allantoate transporter"/>
    <property type="match status" value="1"/>
</dbReference>
<reference evidence="10 11" key="1">
    <citation type="submission" date="2021-01" db="EMBL/GenBank/DDBJ databases">
        <title>Cercospora kikuchii MAFF 305040 whole genome shotgun sequence.</title>
        <authorList>
            <person name="Kashiwa T."/>
            <person name="Suzuki T."/>
        </authorList>
    </citation>
    <scope>NUCLEOTIDE SEQUENCE [LARGE SCALE GENOMIC DNA]</scope>
    <source>
        <strain evidence="10 11">MAFF 305040</strain>
    </source>
</reference>
<feature type="transmembrane region" description="Helical" evidence="8">
    <location>
        <begin position="452"/>
        <end position="472"/>
    </location>
</feature>
<feature type="transmembrane region" description="Helical" evidence="8">
    <location>
        <begin position="162"/>
        <end position="183"/>
    </location>
</feature>
<dbReference type="GeneID" id="68292817"/>
<dbReference type="PANTHER" id="PTHR43791">
    <property type="entry name" value="PERMEASE-RELATED"/>
    <property type="match status" value="1"/>
</dbReference>
<feature type="transmembrane region" description="Helical" evidence="8">
    <location>
        <begin position="423"/>
        <end position="440"/>
    </location>
</feature>
<feature type="transmembrane region" description="Helical" evidence="8">
    <location>
        <begin position="358"/>
        <end position="379"/>
    </location>
</feature>
<accession>A0A9P3CJS5</accession>
<evidence type="ECO:0000256" key="8">
    <source>
        <dbReference type="SAM" id="Phobius"/>
    </source>
</evidence>
<name>A0A9P3CJS5_9PEZI</name>
<comment type="subcellular location">
    <subcellularLocation>
        <location evidence="1">Membrane</location>
        <topology evidence="1">Multi-pass membrane protein</topology>
    </subcellularLocation>
</comment>
<dbReference type="GO" id="GO:0016020">
    <property type="term" value="C:membrane"/>
    <property type="evidence" value="ECO:0007669"/>
    <property type="project" value="UniProtKB-SubCell"/>
</dbReference>
<gene>
    <name evidence="10" type="ORF">CKM354_000724200</name>
</gene>
<dbReference type="PANTHER" id="PTHR43791:SF40">
    <property type="entry name" value="THIAMINE PATHWAY TRANSPORTER THI73"/>
    <property type="match status" value="1"/>
</dbReference>
<dbReference type="Gene3D" id="1.20.1250.20">
    <property type="entry name" value="MFS general substrate transporter like domains"/>
    <property type="match status" value="2"/>
</dbReference>
<evidence type="ECO:0000259" key="9">
    <source>
        <dbReference type="PROSITE" id="PS50850"/>
    </source>
</evidence>
<feature type="transmembrane region" description="Helical" evidence="8">
    <location>
        <begin position="106"/>
        <end position="124"/>
    </location>
</feature>
<evidence type="ECO:0000256" key="1">
    <source>
        <dbReference type="ARBA" id="ARBA00004141"/>
    </source>
</evidence>
<keyword evidence="4 8" id="KW-1133">Transmembrane helix</keyword>
<dbReference type="Proteomes" id="UP000825890">
    <property type="component" value="Unassembled WGS sequence"/>
</dbReference>
<feature type="transmembrane region" description="Helical" evidence="8">
    <location>
        <begin position="226"/>
        <end position="246"/>
    </location>
</feature>
<comment type="caution">
    <text evidence="10">The sequence shown here is derived from an EMBL/GenBank/DDBJ whole genome shotgun (WGS) entry which is preliminary data.</text>
</comment>
<dbReference type="Pfam" id="PF07690">
    <property type="entry name" value="MFS_1"/>
    <property type="match status" value="1"/>
</dbReference>
<keyword evidence="5 8" id="KW-0472">Membrane</keyword>
<evidence type="ECO:0000256" key="6">
    <source>
        <dbReference type="ARBA" id="ARBA00037968"/>
    </source>
</evidence>
<proteinExistence type="inferred from homology"/>
<feature type="transmembrane region" description="Helical" evidence="8">
    <location>
        <begin position="130"/>
        <end position="150"/>
    </location>
</feature>
<organism evidence="10 11">
    <name type="scientific">Cercospora kikuchii</name>
    <dbReference type="NCBI Taxonomy" id="84275"/>
    <lineage>
        <taxon>Eukaryota</taxon>
        <taxon>Fungi</taxon>
        <taxon>Dikarya</taxon>
        <taxon>Ascomycota</taxon>
        <taxon>Pezizomycotina</taxon>
        <taxon>Dothideomycetes</taxon>
        <taxon>Dothideomycetidae</taxon>
        <taxon>Mycosphaerellales</taxon>
        <taxon>Mycosphaerellaceae</taxon>
        <taxon>Cercospora</taxon>
    </lineage>
</organism>
<feature type="transmembrane region" description="Helical" evidence="8">
    <location>
        <begin position="391"/>
        <end position="411"/>
    </location>
</feature>
<comment type="similarity">
    <text evidence="6">Belongs to the major facilitator superfamily. Allantoate permease family.</text>
</comment>
<evidence type="ECO:0000256" key="3">
    <source>
        <dbReference type="ARBA" id="ARBA00022692"/>
    </source>
</evidence>
<keyword evidence="11" id="KW-1185">Reference proteome</keyword>
<dbReference type="RefSeq" id="XP_044658520.1">
    <property type="nucleotide sequence ID" value="XM_044802585.1"/>
</dbReference>
<feature type="domain" description="Major facilitator superfamily (MFS) profile" evidence="9">
    <location>
        <begin position="66"/>
        <end position="478"/>
    </location>
</feature>
<keyword evidence="3 8" id="KW-0812">Transmembrane</keyword>
<evidence type="ECO:0000313" key="11">
    <source>
        <dbReference type="Proteomes" id="UP000825890"/>
    </source>
</evidence>
<dbReference type="InterPro" id="IPR036259">
    <property type="entry name" value="MFS_trans_sf"/>
</dbReference>
<evidence type="ECO:0000256" key="4">
    <source>
        <dbReference type="ARBA" id="ARBA00022989"/>
    </source>
</evidence>
<keyword evidence="2" id="KW-0813">Transport</keyword>
<sequence>MTEKDEEKRHNALDSMRNASPEAGEVKDYTAGDGDAALEFLREEADVRPMTAEDEKRLVRKIDWMIMPIMWVCYCLQYLDKTLINYANVMGLQDDTGMSKDQFSNLALIFYVSYLAFEFPHAYGMQKLPTAKYLGAMVFLWGVVVTVTAACKNYGALVATRVLLGVFESAVAPSLILITSMWYKRHEQPPRVGLWYLGVESGTIIGSLVSFGFQHVTSRTFYSWQIMFLTVGLVTCTAGIVAYFILPDNPMSSRLTYEEKVWAIRRLRENQTGIENTHFKPAQVVECFIDPQTWLICLATIASNVPNGAVSSFQATIIRNFGFDSKTTALLQIPSGVILMIAIILSTQLAGRYNQRGLQIIALVLVGGVLGGALMAFLPENHKAGTLIGNYLTNVIGASLPSLYSLVAANYAGHTKKITMNALLLISFCLGNIFGPMSFTGQSAPDYIPAKITIIATCAGTCVFVGCLQAYYAMENKRRDKLEAEAVGRDEDEAAFMDRTDRQNQGFKYQL</sequence>
<dbReference type="InterPro" id="IPR011701">
    <property type="entry name" value="MFS"/>
</dbReference>
<feature type="transmembrane region" description="Helical" evidence="8">
    <location>
        <begin position="195"/>
        <end position="214"/>
    </location>
</feature>
<feature type="transmembrane region" description="Helical" evidence="8">
    <location>
        <begin position="329"/>
        <end position="346"/>
    </location>
</feature>
<dbReference type="OrthoDB" id="6730379at2759"/>